<gene>
    <name evidence="3" type="ORF">KIW84_063239</name>
</gene>
<dbReference type="Gene3D" id="3.30.559.10">
    <property type="entry name" value="Chloramphenicol acetyltransferase-like domain"/>
    <property type="match status" value="2"/>
</dbReference>
<proteinExistence type="inferred from homology"/>
<dbReference type="PANTHER" id="PTHR31147">
    <property type="entry name" value="ACYL TRANSFERASE 4"/>
    <property type="match status" value="1"/>
</dbReference>
<protein>
    <recommendedName>
        <fullName evidence="5">Benzyl alcohol O-benzoyltransferase</fullName>
    </recommendedName>
</protein>
<evidence type="ECO:0000313" key="4">
    <source>
        <dbReference type="Proteomes" id="UP001058974"/>
    </source>
</evidence>
<dbReference type="Gramene" id="Psat6g102400.1">
    <property type="protein sequence ID" value="Psat6g102400.1.cds"/>
    <property type="gene ID" value="Psat6g102400"/>
</dbReference>
<dbReference type="InterPro" id="IPR023213">
    <property type="entry name" value="CAT-like_dom_sf"/>
</dbReference>
<accession>A0A9D4W8Z3</accession>
<comment type="caution">
    <text evidence="3">The sequence shown here is derived from an EMBL/GenBank/DDBJ whole genome shotgun (WGS) entry which is preliminary data.</text>
</comment>
<dbReference type="Gramene" id="Psat06G0323900-T1">
    <property type="protein sequence ID" value="KAI5397347.1"/>
    <property type="gene ID" value="KIW84_063239"/>
</dbReference>
<dbReference type="AlphaFoldDB" id="A0A9D4W8Z3"/>
<evidence type="ECO:0008006" key="5">
    <source>
        <dbReference type="Google" id="ProtNLM"/>
    </source>
</evidence>
<keyword evidence="4" id="KW-1185">Reference proteome</keyword>
<dbReference type="PANTHER" id="PTHR31147:SF66">
    <property type="entry name" value="OS05G0315700 PROTEIN"/>
    <property type="match status" value="1"/>
</dbReference>
<organism evidence="3 4">
    <name type="scientific">Pisum sativum</name>
    <name type="common">Garden pea</name>
    <name type="synonym">Lathyrus oleraceus</name>
    <dbReference type="NCBI Taxonomy" id="3888"/>
    <lineage>
        <taxon>Eukaryota</taxon>
        <taxon>Viridiplantae</taxon>
        <taxon>Streptophyta</taxon>
        <taxon>Embryophyta</taxon>
        <taxon>Tracheophyta</taxon>
        <taxon>Spermatophyta</taxon>
        <taxon>Magnoliopsida</taxon>
        <taxon>eudicotyledons</taxon>
        <taxon>Gunneridae</taxon>
        <taxon>Pentapetalae</taxon>
        <taxon>rosids</taxon>
        <taxon>fabids</taxon>
        <taxon>Fabales</taxon>
        <taxon>Fabaceae</taxon>
        <taxon>Papilionoideae</taxon>
        <taxon>50 kb inversion clade</taxon>
        <taxon>NPAAA clade</taxon>
        <taxon>Hologalegina</taxon>
        <taxon>IRL clade</taxon>
        <taxon>Fabeae</taxon>
        <taxon>Lathyrus</taxon>
    </lineage>
</organism>
<dbReference type="InterPro" id="IPR050898">
    <property type="entry name" value="Plant_acyltransferase"/>
</dbReference>
<dbReference type="EMBL" id="JAMSHJ010000006">
    <property type="protein sequence ID" value="KAI5397347.1"/>
    <property type="molecule type" value="Genomic_DNA"/>
</dbReference>
<sequence length="521" mass="58294">MAQSLLFTMKRRAIQSNIHHLHFQYLHIPYHLKPLSSIAQSVLFTVKKPAAGLVTPSNIHHQKPLSIMAQSLIFPVKKHAPELVTPSKPTPHEVKLLSDIDDQDVLRLHIPLIQFYNYDPNMKGKDPVDIIKKALAKTLVFYYPFAGRLREGPSRKLMVDCNEEGVLFIEADADVTLKEFGDVLLPLFPCLDELLYDVPGSSNIINAPLILIQVTRLKCGGFIFAIRINHTMSDAFGIAQFMNALAEICRGMNEPSISPVWRRELLSARNPPRVTCYHPELEQAPDNKGIVNVIPLDNMARRTFFFGPIEVATIRSLLPTDEQQQCSKFEIITAFLWRYRTIALQLDSNEEVCMYFAVNGRSKFVDLQLPNGYYGNVIASPAIVTTAGKLIENPLGYALNLVKKSKAKVTKEYMHSLADLIVIKSRPLSTTTELMFIVSDTTRLGFRDVDFGWGKAVYGGPAMDPPFPGIASFYIPFTNAKGEEGFVVPLCLPEQAMERFVIDLDSVLKGNSNQSANGDTN</sequence>
<name>A0A9D4W8Z3_PEA</name>
<keyword evidence="2" id="KW-0808">Transferase</keyword>
<dbReference type="Proteomes" id="UP001058974">
    <property type="component" value="Chromosome 6"/>
</dbReference>
<evidence type="ECO:0000256" key="1">
    <source>
        <dbReference type="ARBA" id="ARBA00009861"/>
    </source>
</evidence>
<dbReference type="Pfam" id="PF02458">
    <property type="entry name" value="Transferase"/>
    <property type="match status" value="1"/>
</dbReference>
<dbReference type="GO" id="GO:0016740">
    <property type="term" value="F:transferase activity"/>
    <property type="evidence" value="ECO:0007669"/>
    <property type="project" value="UniProtKB-KW"/>
</dbReference>
<evidence type="ECO:0000256" key="2">
    <source>
        <dbReference type="ARBA" id="ARBA00022679"/>
    </source>
</evidence>
<reference evidence="3 4" key="1">
    <citation type="journal article" date="2022" name="Nat. Genet.">
        <title>Improved pea reference genome and pan-genome highlight genomic features and evolutionary characteristics.</title>
        <authorList>
            <person name="Yang T."/>
            <person name="Liu R."/>
            <person name="Luo Y."/>
            <person name="Hu S."/>
            <person name="Wang D."/>
            <person name="Wang C."/>
            <person name="Pandey M.K."/>
            <person name="Ge S."/>
            <person name="Xu Q."/>
            <person name="Li N."/>
            <person name="Li G."/>
            <person name="Huang Y."/>
            <person name="Saxena R.K."/>
            <person name="Ji Y."/>
            <person name="Li M."/>
            <person name="Yan X."/>
            <person name="He Y."/>
            <person name="Liu Y."/>
            <person name="Wang X."/>
            <person name="Xiang C."/>
            <person name="Varshney R.K."/>
            <person name="Ding H."/>
            <person name="Gao S."/>
            <person name="Zong X."/>
        </authorList>
    </citation>
    <scope>NUCLEOTIDE SEQUENCE [LARGE SCALE GENOMIC DNA]</scope>
    <source>
        <strain evidence="3 4">cv. Zhongwan 6</strain>
    </source>
</reference>
<comment type="similarity">
    <text evidence="1">Belongs to the plant acyltransferase family.</text>
</comment>
<evidence type="ECO:0000313" key="3">
    <source>
        <dbReference type="EMBL" id="KAI5397347.1"/>
    </source>
</evidence>